<dbReference type="EC" id="2.7.7.6" evidence="2 10"/>
<keyword evidence="12" id="KW-1185">Reference proteome</keyword>
<evidence type="ECO:0000256" key="4">
    <source>
        <dbReference type="ARBA" id="ARBA00022478"/>
    </source>
</evidence>
<evidence type="ECO:0000256" key="7">
    <source>
        <dbReference type="ARBA" id="ARBA00023163"/>
    </source>
</evidence>
<sequence length="69" mass="7730">MLEPSIDKLVEKVDSKYSLVVVAAKRARQLLDGEKPRINPRSNKYVGIALEEIAADALELPESIRPEKK</sequence>
<keyword evidence="7 10" id="KW-0804">Transcription</keyword>
<organism evidence="11 12">
    <name type="scientific">Planifilum fulgidum</name>
    <dbReference type="NCBI Taxonomy" id="201973"/>
    <lineage>
        <taxon>Bacteria</taxon>
        <taxon>Bacillati</taxon>
        <taxon>Bacillota</taxon>
        <taxon>Bacilli</taxon>
        <taxon>Bacillales</taxon>
        <taxon>Thermoactinomycetaceae</taxon>
        <taxon>Planifilum</taxon>
    </lineage>
</organism>
<evidence type="ECO:0000313" key="12">
    <source>
        <dbReference type="Proteomes" id="UP000198661"/>
    </source>
</evidence>
<keyword evidence="5 10" id="KW-0808">Transferase</keyword>
<dbReference type="GO" id="GO:0003677">
    <property type="term" value="F:DNA binding"/>
    <property type="evidence" value="ECO:0007669"/>
    <property type="project" value="UniProtKB-UniRule"/>
</dbReference>
<dbReference type="SMART" id="SM01409">
    <property type="entry name" value="RNA_pol_Rpb6"/>
    <property type="match status" value="1"/>
</dbReference>
<evidence type="ECO:0000256" key="9">
    <source>
        <dbReference type="ARBA" id="ARBA00048552"/>
    </source>
</evidence>
<evidence type="ECO:0000256" key="8">
    <source>
        <dbReference type="ARBA" id="ARBA00029924"/>
    </source>
</evidence>
<dbReference type="EMBL" id="FOOK01000042">
    <property type="protein sequence ID" value="SFG52106.1"/>
    <property type="molecule type" value="Genomic_DNA"/>
</dbReference>
<dbReference type="InterPro" id="IPR003716">
    <property type="entry name" value="DNA-dir_RNA_pol_omega"/>
</dbReference>
<comment type="subunit">
    <text evidence="10">The RNAP catalytic core consists of 2 alpha, 1 beta, 1 beta' and 1 omega subunit. When a sigma factor is associated with the core the holoenzyme is formed, which can initiate transcription.</text>
</comment>
<comment type="catalytic activity">
    <reaction evidence="9 10">
        <text>RNA(n) + a ribonucleoside 5'-triphosphate = RNA(n+1) + diphosphate</text>
        <dbReference type="Rhea" id="RHEA:21248"/>
        <dbReference type="Rhea" id="RHEA-COMP:14527"/>
        <dbReference type="Rhea" id="RHEA-COMP:17342"/>
        <dbReference type="ChEBI" id="CHEBI:33019"/>
        <dbReference type="ChEBI" id="CHEBI:61557"/>
        <dbReference type="ChEBI" id="CHEBI:140395"/>
        <dbReference type="EC" id="2.7.7.6"/>
    </reaction>
</comment>
<accession>A0A1I2SPP7</accession>
<dbReference type="InterPro" id="IPR006110">
    <property type="entry name" value="Pol_omega/Rpo6/RPB6"/>
</dbReference>
<dbReference type="HAMAP" id="MF_00366">
    <property type="entry name" value="RNApol_bact_RpoZ"/>
    <property type="match status" value="1"/>
</dbReference>
<name>A0A1I2SPP7_9BACL</name>
<comment type="similarity">
    <text evidence="1 10">Belongs to the RNA polymerase subunit omega family.</text>
</comment>
<dbReference type="STRING" id="201973.SAMN04488025_14210"/>
<evidence type="ECO:0000256" key="2">
    <source>
        <dbReference type="ARBA" id="ARBA00012418"/>
    </source>
</evidence>
<dbReference type="Proteomes" id="UP000198661">
    <property type="component" value="Unassembled WGS sequence"/>
</dbReference>
<gene>
    <name evidence="10" type="primary">rpoZ</name>
    <name evidence="11" type="ORF">SAMN04488025_14210</name>
</gene>
<dbReference type="PANTHER" id="PTHR34476:SF1">
    <property type="entry name" value="DNA-DIRECTED RNA POLYMERASE SUBUNIT OMEGA"/>
    <property type="match status" value="1"/>
</dbReference>
<dbReference type="GO" id="GO:0003899">
    <property type="term" value="F:DNA-directed RNA polymerase activity"/>
    <property type="evidence" value="ECO:0007669"/>
    <property type="project" value="UniProtKB-UniRule"/>
</dbReference>
<dbReference type="GO" id="GO:0006351">
    <property type="term" value="P:DNA-templated transcription"/>
    <property type="evidence" value="ECO:0007669"/>
    <property type="project" value="UniProtKB-UniRule"/>
</dbReference>
<keyword evidence="6 10" id="KW-0548">Nucleotidyltransferase</keyword>
<evidence type="ECO:0000256" key="10">
    <source>
        <dbReference type="HAMAP-Rule" id="MF_00366"/>
    </source>
</evidence>
<evidence type="ECO:0000256" key="1">
    <source>
        <dbReference type="ARBA" id="ARBA00006711"/>
    </source>
</evidence>
<evidence type="ECO:0000256" key="6">
    <source>
        <dbReference type="ARBA" id="ARBA00022695"/>
    </source>
</evidence>
<dbReference type="PANTHER" id="PTHR34476">
    <property type="entry name" value="DNA-DIRECTED RNA POLYMERASE SUBUNIT OMEGA"/>
    <property type="match status" value="1"/>
</dbReference>
<dbReference type="GO" id="GO:0000428">
    <property type="term" value="C:DNA-directed RNA polymerase complex"/>
    <property type="evidence" value="ECO:0007669"/>
    <property type="project" value="UniProtKB-KW"/>
</dbReference>
<evidence type="ECO:0000256" key="3">
    <source>
        <dbReference type="ARBA" id="ARBA00013725"/>
    </source>
</evidence>
<keyword evidence="4 10" id="KW-0240">DNA-directed RNA polymerase</keyword>
<protein>
    <recommendedName>
        <fullName evidence="3 10">DNA-directed RNA polymerase subunit omega</fullName>
        <shortName evidence="10">RNAP omega subunit</shortName>
        <ecNumber evidence="2 10">2.7.7.6</ecNumber>
    </recommendedName>
    <alternativeName>
        <fullName evidence="10">RNA polymerase omega subunit</fullName>
    </alternativeName>
    <alternativeName>
        <fullName evidence="8 10">Transcriptase subunit omega</fullName>
    </alternativeName>
</protein>
<dbReference type="OrthoDB" id="9815459at2"/>
<evidence type="ECO:0000313" key="11">
    <source>
        <dbReference type="EMBL" id="SFG52106.1"/>
    </source>
</evidence>
<comment type="function">
    <text evidence="10">Promotes RNA polymerase assembly. Latches the N- and C-terminal regions of the beta' subunit thereby facilitating its interaction with the beta and alpha subunits.</text>
</comment>
<dbReference type="Pfam" id="PF01192">
    <property type="entry name" value="RNA_pol_Rpb6"/>
    <property type="match status" value="1"/>
</dbReference>
<dbReference type="NCBIfam" id="TIGR00690">
    <property type="entry name" value="rpoZ"/>
    <property type="match status" value="1"/>
</dbReference>
<dbReference type="AlphaFoldDB" id="A0A1I2SPP7"/>
<dbReference type="SUPFAM" id="SSF63562">
    <property type="entry name" value="RPB6/omega subunit-like"/>
    <property type="match status" value="1"/>
</dbReference>
<proteinExistence type="inferred from homology"/>
<reference evidence="11 12" key="1">
    <citation type="submission" date="2016-10" db="EMBL/GenBank/DDBJ databases">
        <authorList>
            <person name="de Groot N.N."/>
        </authorList>
    </citation>
    <scope>NUCLEOTIDE SEQUENCE [LARGE SCALE GENOMIC DNA]</scope>
    <source>
        <strain evidence="11 12">DSM 44945</strain>
    </source>
</reference>
<evidence type="ECO:0000256" key="5">
    <source>
        <dbReference type="ARBA" id="ARBA00022679"/>
    </source>
</evidence>
<dbReference type="InterPro" id="IPR036161">
    <property type="entry name" value="RPB6/omega-like_sf"/>
</dbReference>
<dbReference type="Gene3D" id="3.90.940.10">
    <property type="match status" value="1"/>
</dbReference>
<dbReference type="RefSeq" id="WP_092041353.1">
    <property type="nucleotide sequence ID" value="NZ_FOOK01000042.1"/>
</dbReference>